<dbReference type="InterPro" id="IPR047831">
    <property type="entry name" value="GPR180/TMEM145"/>
</dbReference>
<evidence type="ECO:0000256" key="1">
    <source>
        <dbReference type="SAM" id="Phobius"/>
    </source>
</evidence>
<organism evidence="3 4">
    <name type="scientific">Globisporangium ultimum (strain ATCC 200006 / CBS 805.95 / DAOM BR144)</name>
    <name type="common">Pythium ultimum</name>
    <dbReference type="NCBI Taxonomy" id="431595"/>
    <lineage>
        <taxon>Eukaryota</taxon>
        <taxon>Sar</taxon>
        <taxon>Stramenopiles</taxon>
        <taxon>Oomycota</taxon>
        <taxon>Peronosporomycetes</taxon>
        <taxon>Pythiales</taxon>
        <taxon>Pythiaceae</taxon>
        <taxon>Globisporangium</taxon>
    </lineage>
</organism>
<dbReference type="HOGENOM" id="CLU_045766_0_0_1"/>
<name>K3W6S0_GLOUD</name>
<keyword evidence="1" id="KW-0812">Transmembrane</keyword>
<feature type="transmembrane region" description="Helical" evidence="1">
    <location>
        <begin position="240"/>
        <end position="261"/>
    </location>
</feature>
<reference evidence="4" key="1">
    <citation type="journal article" date="2010" name="Genome Biol.">
        <title>Genome sequence of the necrotrophic plant pathogen Pythium ultimum reveals original pathogenicity mechanisms and effector repertoire.</title>
        <authorList>
            <person name="Levesque C.A."/>
            <person name="Brouwer H."/>
            <person name="Cano L."/>
            <person name="Hamilton J.P."/>
            <person name="Holt C."/>
            <person name="Huitema E."/>
            <person name="Raffaele S."/>
            <person name="Robideau G.P."/>
            <person name="Thines M."/>
            <person name="Win J."/>
            <person name="Zerillo M.M."/>
            <person name="Beakes G.W."/>
            <person name="Boore J.L."/>
            <person name="Busam D."/>
            <person name="Dumas B."/>
            <person name="Ferriera S."/>
            <person name="Fuerstenberg S.I."/>
            <person name="Gachon C.M."/>
            <person name="Gaulin E."/>
            <person name="Govers F."/>
            <person name="Grenville-Briggs L."/>
            <person name="Horner N."/>
            <person name="Hostetler J."/>
            <person name="Jiang R.H."/>
            <person name="Johnson J."/>
            <person name="Krajaejun T."/>
            <person name="Lin H."/>
            <person name="Meijer H.J."/>
            <person name="Moore B."/>
            <person name="Morris P."/>
            <person name="Phuntmart V."/>
            <person name="Puiu D."/>
            <person name="Shetty J."/>
            <person name="Stajich J.E."/>
            <person name="Tripathy S."/>
            <person name="Wawra S."/>
            <person name="van West P."/>
            <person name="Whitty B.R."/>
            <person name="Coutinho P.M."/>
            <person name="Henrissat B."/>
            <person name="Martin F."/>
            <person name="Thomas P.D."/>
            <person name="Tyler B.M."/>
            <person name="De Vries R.P."/>
            <person name="Kamoun S."/>
            <person name="Yandell M."/>
            <person name="Tisserat N."/>
            <person name="Buell C.R."/>
        </authorList>
    </citation>
    <scope>NUCLEOTIDE SEQUENCE</scope>
    <source>
        <strain evidence="4">DAOM:BR144</strain>
    </source>
</reference>
<feature type="transmembrane region" description="Helical" evidence="1">
    <location>
        <begin position="273"/>
        <end position="297"/>
    </location>
</feature>
<keyword evidence="4" id="KW-1185">Reference proteome</keyword>
<reference evidence="3" key="3">
    <citation type="submission" date="2015-02" db="UniProtKB">
        <authorList>
            <consortium name="EnsemblProtists"/>
        </authorList>
    </citation>
    <scope>IDENTIFICATION</scope>
    <source>
        <strain evidence="3">DAOM BR144</strain>
    </source>
</reference>
<dbReference type="AlphaFoldDB" id="K3W6S0"/>
<dbReference type="InParanoid" id="K3W6S0"/>
<dbReference type="VEuPathDB" id="FungiDB:PYU1_G000661"/>
<dbReference type="eggNOG" id="KOG4290">
    <property type="taxonomic scope" value="Eukaryota"/>
</dbReference>
<dbReference type="GO" id="GO:0007186">
    <property type="term" value="P:G protein-coupled receptor signaling pathway"/>
    <property type="evidence" value="ECO:0007669"/>
    <property type="project" value="InterPro"/>
</dbReference>
<dbReference type="OMA" id="DHSCTEK"/>
<evidence type="ECO:0000313" key="4">
    <source>
        <dbReference type="Proteomes" id="UP000019132"/>
    </source>
</evidence>
<accession>K3W6S0</accession>
<dbReference type="GO" id="GO:0019236">
    <property type="term" value="P:response to pheromone"/>
    <property type="evidence" value="ECO:0007669"/>
    <property type="project" value="InterPro"/>
</dbReference>
<feature type="transmembrane region" description="Helical" evidence="1">
    <location>
        <begin position="134"/>
        <end position="157"/>
    </location>
</feature>
<dbReference type="PANTHER" id="PTHR23252">
    <property type="entry name" value="INTIMAL THICKNESS RECEPTOR-RELATED"/>
    <property type="match status" value="1"/>
</dbReference>
<keyword evidence="1" id="KW-0472">Membrane</keyword>
<dbReference type="Proteomes" id="UP000019132">
    <property type="component" value="Unassembled WGS sequence"/>
</dbReference>
<dbReference type="EnsemblProtists" id="PYU1_T000661">
    <property type="protein sequence ID" value="PYU1_T000661"/>
    <property type="gene ID" value="PYU1_G000661"/>
</dbReference>
<keyword evidence="1" id="KW-1133">Transmembrane helix</keyword>
<reference evidence="4" key="2">
    <citation type="submission" date="2010-04" db="EMBL/GenBank/DDBJ databases">
        <authorList>
            <person name="Buell R."/>
            <person name="Hamilton J."/>
            <person name="Hostetler J."/>
        </authorList>
    </citation>
    <scope>NUCLEOTIDE SEQUENCE [LARGE SCALE GENOMIC DNA]</scope>
    <source>
        <strain evidence="4">DAOM:BR144</strain>
    </source>
</reference>
<sequence>MCRITGEIQTDVVDLQLAIYDDEQLFWEYIMTDDDCDCDCKVSRAHTKFVYNVTQTTDLSIPFLFSFDIHEHLRPRFWYVALARCVPGGDEYEPSFTQITEANFRKYYFTSWYRIHMTQANGSELPVQQQGMPVIYALMAVLSGIAALVQTIAARGLRKSESFHPIMKLLTMVVFFFSLSNVLLFLHFYAYMFNGVGVPLFSYSAKMMQVFVRVGTILLAMLVAKGWTINSVALEGQEKLSCLMISILGLYLSMAMWYLIWLDPASTLYIYDSWPGIGICVLLLGALIWFVNTILETRSYEEASAKRRFFLQIACLFSVYIVALPVIVLLASFLSPWVREKTVAAISTSVELCVYTALIYLLWPSRAPRYFERLYSVSSPSEKATLREQHLPTEEL</sequence>
<evidence type="ECO:0000313" key="3">
    <source>
        <dbReference type="EnsemblProtists" id="PYU1_T000661"/>
    </source>
</evidence>
<dbReference type="PANTHER" id="PTHR23252:SF24">
    <property type="entry name" value="TRANSMEMBRANE PROTEIN 145"/>
    <property type="match status" value="1"/>
</dbReference>
<protein>
    <recommendedName>
        <fullName evidence="2">GPR180/TMEM145 transmembrane domain-containing protein</fullName>
    </recommendedName>
</protein>
<feature type="transmembrane region" description="Helical" evidence="1">
    <location>
        <begin position="210"/>
        <end position="228"/>
    </location>
</feature>
<feature type="domain" description="GPR180/TMEM145 transmembrane" evidence="2">
    <location>
        <begin position="145"/>
        <end position="355"/>
    </location>
</feature>
<proteinExistence type="predicted"/>
<feature type="transmembrane region" description="Helical" evidence="1">
    <location>
        <begin position="309"/>
        <end position="331"/>
    </location>
</feature>
<evidence type="ECO:0000259" key="2">
    <source>
        <dbReference type="Pfam" id="PF10192"/>
    </source>
</evidence>
<feature type="transmembrane region" description="Helical" evidence="1">
    <location>
        <begin position="343"/>
        <end position="363"/>
    </location>
</feature>
<dbReference type="Pfam" id="PF10192">
    <property type="entry name" value="GPR180-TMEM145_TM"/>
    <property type="match status" value="1"/>
</dbReference>
<feature type="transmembrane region" description="Helical" evidence="1">
    <location>
        <begin position="169"/>
        <end position="190"/>
    </location>
</feature>
<dbReference type="InterPro" id="IPR019336">
    <property type="entry name" value="GPR180/TMEM145_TM"/>
</dbReference>
<dbReference type="EMBL" id="GL376620">
    <property type="status" value="NOT_ANNOTATED_CDS"/>
    <property type="molecule type" value="Genomic_DNA"/>
</dbReference>